<accession>A0A1I7L6J6</accession>
<dbReference type="Pfam" id="PF00482">
    <property type="entry name" value="T2SSF"/>
    <property type="match status" value="2"/>
</dbReference>
<evidence type="ECO:0000259" key="8">
    <source>
        <dbReference type="Pfam" id="PF00482"/>
    </source>
</evidence>
<evidence type="ECO:0000256" key="4">
    <source>
        <dbReference type="ARBA" id="ARBA00022692"/>
    </source>
</evidence>
<evidence type="ECO:0000256" key="5">
    <source>
        <dbReference type="ARBA" id="ARBA00022989"/>
    </source>
</evidence>
<comment type="subcellular location">
    <subcellularLocation>
        <location evidence="1">Cell membrane</location>
        <topology evidence="1">Multi-pass membrane protein</topology>
    </subcellularLocation>
</comment>
<reference evidence="10" key="1">
    <citation type="submission" date="2016-10" db="EMBL/GenBank/DDBJ databases">
        <authorList>
            <person name="Varghese N."/>
            <person name="Submissions S."/>
        </authorList>
    </citation>
    <scope>NUCLEOTIDE SEQUENCE [LARGE SCALE GENOMIC DNA]</scope>
    <source>
        <strain evidence="10">CGMCC 1.11014</strain>
    </source>
</reference>
<keyword evidence="6 7" id="KW-0472">Membrane</keyword>
<dbReference type="OrthoDB" id="9805682at2"/>
<proteinExistence type="inferred from homology"/>
<dbReference type="AlphaFoldDB" id="A0A1I7L6J6"/>
<feature type="transmembrane region" description="Helical" evidence="7">
    <location>
        <begin position="165"/>
        <end position="188"/>
    </location>
</feature>
<dbReference type="PANTHER" id="PTHR30012:SF0">
    <property type="entry name" value="TYPE II SECRETION SYSTEM PROTEIN F-RELATED"/>
    <property type="match status" value="1"/>
</dbReference>
<keyword evidence="5 7" id="KW-1133">Transmembrane helix</keyword>
<dbReference type="InterPro" id="IPR003004">
    <property type="entry name" value="GspF/PilC"/>
</dbReference>
<protein>
    <submittedName>
        <fullName evidence="9">Type IV pilus assembly protein PilC</fullName>
    </submittedName>
</protein>
<keyword evidence="10" id="KW-1185">Reference proteome</keyword>
<gene>
    <name evidence="9" type="ORF">SAMN05216552_1023104</name>
</gene>
<dbReference type="PRINTS" id="PR00812">
    <property type="entry name" value="BCTERIALGSPF"/>
</dbReference>
<comment type="similarity">
    <text evidence="2">Belongs to the GSP F family.</text>
</comment>
<dbReference type="STRING" id="1035707.SAMN05216552_1023104"/>
<evidence type="ECO:0000256" key="3">
    <source>
        <dbReference type="ARBA" id="ARBA00022475"/>
    </source>
</evidence>
<dbReference type="Gene3D" id="1.20.81.30">
    <property type="entry name" value="Type II secretion system (T2SS), domain F"/>
    <property type="match status" value="2"/>
</dbReference>
<evidence type="ECO:0000313" key="9">
    <source>
        <dbReference type="EMBL" id="SFV05136.1"/>
    </source>
</evidence>
<feature type="transmembrane region" description="Helical" evidence="7">
    <location>
        <begin position="253"/>
        <end position="279"/>
    </location>
</feature>
<sequence length="402" mass="44809">MPHYLYTAMDAAGEVMPGNMDAANVPDLELRLGRMDLDLIDYTVTRDKLLVLGRRAITRADLINFCFHMEQMSGAGVPILEGLCDLRESMDHHPRFREVITGLVESIEGGQQLSDALAAHPEVFDRTFTSLVHAGEQSGKLAEVFRDLSDSLKWQDELAARTRKIVTYPAVVAVVVIAVTFFLMIYLVPQLTSFIKNMGNELPLHTKVLIAVSNVFIGYWYAILMLPVAAWFGGRWWVRRSDRARLAFDAFKLRVWVVGPVLHKIILARFATFFALMYASGITILECLRLSEGIVGNRAVAAGVRRAGQLISEGYSVTAAFQNTGIFPPLVIRMLKVGEATGALDRALHNVSYFYDREVKELIDRAQSMMEPAMTVILGLLLGWIMLSVLGPIYDTIGSIRL</sequence>
<evidence type="ECO:0000256" key="6">
    <source>
        <dbReference type="ARBA" id="ARBA00023136"/>
    </source>
</evidence>
<dbReference type="GO" id="GO:0005886">
    <property type="term" value="C:plasma membrane"/>
    <property type="evidence" value="ECO:0007669"/>
    <property type="project" value="UniProtKB-SubCell"/>
</dbReference>
<organism evidence="9 10">
    <name type="scientific">Pseudoduganella namucuonensis</name>
    <dbReference type="NCBI Taxonomy" id="1035707"/>
    <lineage>
        <taxon>Bacteria</taxon>
        <taxon>Pseudomonadati</taxon>
        <taxon>Pseudomonadota</taxon>
        <taxon>Betaproteobacteria</taxon>
        <taxon>Burkholderiales</taxon>
        <taxon>Oxalobacteraceae</taxon>
        <taxon>Telluria group</taxon>
        <taxon>Pseudoduganella</taxon>
    </lineage>
</organism>
<feature type="domain" description="Type II secretion system protein GspF" evidence="8">
    <location>
        <begin position="65"/>
        <end position="189"/>
    </location>
</feature>
<feature type="transmembrane region" description="Helical" evidence="7">
    <location>
        <begin position="373"/>
        <end position="394"/>
    </location>
</feature>
<name>A0A1I7L6J6_9BURK</name>
<keyword evidence="4 7" id="KW-0812">Transmembrane</keyword>
<evidence type="ECO:0000313" key="10">
    <source>
        <dbReference type="Proteomes" id="UP000199391"/>
    </source>
</evidence>
<evidence type="ECO:0000256" key="1">
    <source>
        <dbReference type="ARBA" id="ARBA00004651"/>
    </source>
</evidence>
<dbReference type="Proteomes" id="UP000199391">
    <property type="component" value="Unassembled WGS sequence"/>
</dbReference>
<dbReference type="InterPro" id="IPR042094">
    <property type="entry name" value="T2SS_GspF_sf"/>
</dbReference>
<dbReference type="PANTHER" id="PTHR30012">
    <property type="entry name" value="GENERAL SECRETION PATHWAY PROTEIN"/>
    <property type="match status" value="1"/>
</dbReference>
<feature type="transmembrane region" description="Helical" evidence="7">
    <location>
        <begin position="208"/>
        <end position="232"/>
    </location>
</feature>
<evidence type="ECO:0000256" key="2">
    <source>
        <dbReference type="ARBA" id="ARBA00005745"/>
    </source>
</evidence>
<feature type="domain" description="Type II secretion system protein GspF" evidence="8">
    <location>
        <begin position="270"/>
        <end position="391"/>
    </location>
</feature>
<dbReference type="InterPro" id="IPR018076">
    <property type="entry name" value="T2SS_GspF_dom"/>
</dbReference>
<dbReference type="RefSeq" id="WP_093557755.1">
    <property type="nucleotide sequence ID" value="NZ_FPBO01000023.1"/>
</dbReference>
<keyword evidence="3" id="KW-1003">Cell membrane</keyword>
<evidence type="ECO:0000256" key="7">
    <source>
        <dbReference type="SAM" id="Phobius"/>
    </source>
</evidence>
<dbReference type="EMBL" id="FPBO01000023">
    <property type="protein sequence ID" value="SFV05136.1"/>
    <property type="molecule type" value="Genomic_DNA"/>
</dbReference>